<dbReference type="Gene3D" id="1.10.510.10">
    <property type="entry name" value="Transferase(Phosphotransferase) domain 1"/>
    <property type="match status" value="1"/>
</dbReference>
<evidence type="ECO:0000313" key="8">
    <source>
        <dbReference type="Proteomes" id="UP001652623"/>
    </source>
</evidence>
<dbReference type="InterPro" id="IPR011009">
    <property type="entry name" value="Kinase-like_dom_sf"/>
</dbReference>
<dbReference type="InterPro" id="IPR050339">
    <property type="entry name" value="CC_SR_Kinase"/>
</dbReference>
<keyword evidence="3" id="KW-0418">Kinase</keyword>
<evidence type="ECO:0000256" key="4">
    <source>
        <dbReference type="ARBA" id="ARBA00022840"/>
    </source>
</evidence>
<reference evidence="9" key="1">
    <citation type="submission" date="2025-08" db="UniProtKB">
        <authorList>
            <consortium name="RefSeq"/>
        </authorList>
    </citation>
    <scope>IDENTIFICATION</scope>
    <source>
        <tissue evidence="9">Seedling</tissue>
    </source>
</reference>
<feature type="domain" description="Protein kinase" evidence="7">
    <location>
        <begin position="14"/>
        <end position="420"/>
    </location>
</feature>
<dbReference type="RefSeq" id="XP_060668132.1">
    <property type="nucleotide sequence ID" value="XM_060812149.1"/>
</dbReference>
<protein>
    <submittedName>
        <fullName evidence="9">Uncharacterized protein LOC112490658</fullName>
    </submittedName>
</protein>
<feature type="compositionally biased region" description="Polar residues" evidence="6">
    <location>
        <begin position="182"/>
        <end position="191"/>
    </location>
</feature>
<dbReference type="PANTHER" id="PTHR11042">
    <property type="entry name" value="EUKARYOTIC TRANSLATION INITIATION FACTOR 2-ALPHA KINASE EIF2-ALPHA KINASE -RELATED"/>
    <property type="match status" value="1"/>
</dbReference>
<evidence type="ECO:0000313" key="9">
    <source>
        <dbReference type="RefSeq" id="XP_060668132.1"/>
    </source>
</evidence>
<evidence type="ECO:0000256" key="2">
    <source>
        <dbReference type="ARBA" id="ARBA00022741"/>
    </source>
</evidence>
<accession>A0ABM3ZUH2</accession>
<dbReference type="InterPro" id="IPR000719">
    <property type="entry name" value="Prot_kinase_dom"/>
</dbReference>
<dbReference type="Pfam" id="PF00069">
    <property type="entry name" value="Pkinase"/>
    <property type="match status" value="2"/>
</dbReference>
<dbReference type="Gene3D" id="3.30.200.20">
    <property type="entry name" value="Phosphorylase Kinase, domain 1"/>
    <property type="match status" value="1"/>
</dbReference>
<keyword evidence="1" id="KW-0808">Transferase</keyword>
<evidence type="ECO:0000256" key="6">
    <source>
        <dbReference type="SAM" id="MobiDB-lite"/>
    </source>
</evidence>
<dbReference type="GeneID" id="112490658"/>
<organism evidence="8 9">
    <name type="scientific">Ziziphus jujuba</name>
    <name type="common">Chinese jujube</name>
    <name type="synonym">Ziziphus sativa</name>
    <dbReference type="NCBI Taxonomy" id="326968"/>
    <lineage>
        <taxon>Eukaryota</taxon>
        <taxon>Viridiplantae</taxon>
        <taxon>Streptophyta</taxon>
        <taxon>Embryophyta</taxon>
        <taxon>Tracheophyta</taxon>
        <taxon>Spermatophyta</taxon>
        <taxon>Magnoliopsida</taxon>
        <taxon>eudicotyledons</taxon>
        <taxon>Gunneridae</taxon>
        <taxon>Pentapetalae</taxon>
        <taxon>rosids</taxon>
        <taxon>fabids</taxon>
        <taxon>Rosales</taxon>
        <taxon>Rhamnaceae</taxon>
        <taxon>Paliureae</taxon>
        <taxon>Ziziphus</taxon>
    </lineage>
</organism>
<feature type="compositionally biased region" description="Basic and acidic residues" evidence="6">
    <location>
        <begin position="210"/>
        <end position="227"/>
    </location>
</feature>
<dbReference type="SUPFAM" id="SSF56112">
    <property type="entry name" value="Protein kinase-like (PK-like)"/>
    <property type="match status" value="1"/>
</dbReference>
<evidence type="ECO:0000256" key="5">
    <source>
        <dbReference type="PROSITE-ProRule" id="PRU10141"/>
    </source>
</evidence>
<dbReference type="PROSITE" id="PS00109">
    <property type="entry name" value="PROTEIN_KINASE_TYR"/>
    <property type="match status" value="1"/>
</dbReference>
<name>A0ABM3ZUH2_ZIZJJ</name>
<proteinExistence type="predicted"/>
<sequence>MDRSLLESRYLKQFKEGDFLGEGAYGYVVKSLYKLDGMEYAIKKIRIKHSIKKEETALREVQVMCQLQHPNIIRYHTAWIEEKCVGQYNFSYDDDDSDSNADSDECSILYKDDDGNIDELNVVSDESPLSNKDDKSSWAGRSNFSEKDDKGDNDESGAVSDESPLSDGDDEGDIDELEAVSDESSCAGRSNFSDKDDEGGIDELGAVSDESPHSDEDNEGNNHKLDAVSDESRLPIKNHTDVCLYIQMELCQEETLRTKLDSVKLERDEAYKILKQILSALSYLHSKNIVHGDLSPSNIFLDIDNNVKLADFGLAKFIGEDDTMMPDRGAPPYRSPGLPCKPNPKLDLYAVGIIFFELLHFFTSPAKGSERLFAIDDLRKKQEFPQNFPDSERDLILRLMKEEPSERPDLEEVINEVEILSSAEMK</sequence>
<feature type="region of interest" description="Disordered" evidence="6">
    <location>
        <begin position="119"/>
        <end position="227"/>
    </location>
</feature>
<gene>
    <name evidence="9" type="primary">LOC112490658</name>
</gene>
<keyword evidence="4 5" id="KW-0067">ATP-binding</keyword>
<keyword evidence="2 5" id="KW-0547">Nucleotide-binding</keyword>
<evidence type="ECO:0000259" key="7">
    <source>
        <dbReference type="PROSITE" id="PS50011"/>
    </source>
</evidence>
<feature type="binding site" evidence="5">
    <location>
        <position position="53"/>
    </location>
    <ligand>
        <name>ATP</name>
        <dbReference type="ChEBI" id="CHEBI:30616"/>
    </ligand>
</feature>
<dbReference type="InterPro" id="IPR008266">
    <property type="entry name" value="Tyr_kinase_AS"/>
</dbReference>
<evidence type="ECO:0000256" key="3">
    <source>
        <dbReference type="ARBA" id="ARBA00022777"/>
    </source>
</evidence>
<dbReference type="Proteomes" id="UP001652623">
    <property type="component" value="Chromosome 10"/>
</dbReference>
<feature type="compositionally biased region" description="Acidic residues" evidence="6">
    <location>
        <begin position="167"/>
        <end position="181"/>
    </location>
</feature>
<evidence type="ECO:0000256" key="1">
    <source>
        <dbReference type="ARBA" id="ARBA00022679"/>
    </source>
</evidence>
<dbReference type="PROSITE" id="PS50011">
    <property type="entry name" value="PROTEIN_KINASE_DOM"/>
    <property type="match status" value="1"/>
</dbReference>
<dbReference type="PROSITE" id="PS00107">
    <property type="entry name" value="PROTEIN_KINASE_ATP"/>
    <property type="match status" value="1"/>
</dbReference>
<keyword evidence="8" id="KW-1185">Reference proteome</keyword>
<dbReference type="InterPro" id="IPR017441">
    <property type="entry name" value="Protein_kinase_ATP_BS"/>
</dbReference>